<dbReference type="AlphaFoldDB" id="A0A512AGA1"/>
<keyword evidence="2" id="KW-1185">Reference proteome</keyword>
<sequence>MAQPLLTTASSLQCPHGGSVAIASANARAIAGAPLALASDVFTIAGCPFQIPVGAGTVPHPCLTVQWITVNLHTTVGGQPTLAPDSVGLCLAGDQVPQGPVSVVTVQPRVSGS</sequence>
<accession>A0A512AGA1</accession>
<name>A0A512AGA1_9SPHN</name>
<evidence type="ECO:0000313" key="2">
    <source>
        <dbReference type="Proteomes" id="UP000321464"/>
    </source>
</evidence>
<organism evidence="1 2">
    <name type="scientific">Novosphingobium sediminis</name>
    <dbReference type="NCBI Taxonomy" id="707214"/>
    <lineage>
        <taxon>Bacteria</taxon>
        <taxon>Pseudomonadati</taxon>
        <taxon>Pseudomonadota</taxon>
        <taxon>Alphaproteobacteria</taxon>
        <taxon>Sphingomonadales</taxon>
        <taxon>Sphingomonadaceae</taxon>
        <taxon>Novosphingobium</taxon>
    </lineage>
</organism>
<dbReference type="Proteomes" id="UP000321464">
    <property type="component" value="Unassembled WGS sequence"/>
</dbReference>
<gene>
    <name evidence="1" type="ORF">NSE01_05680</name>
</gene>
<dbReference type="EMBL" id="BJYR01000003">
    <property type="protein sequence ID" value="GEN98735.1"/>
    <property type="molecule type" value="Genomic_DNA"/>
</dbReference>
<reference evidence="1 2" key="1">
    <citation type="submission" date="2019-07" db="EMBL/GenBank/DDBJ databases">
        <title>Whole genome shotgun sequence of Novosphingobium sediminis NBRC 106119.</title>
        <authorList>
            <person name="Hosoyama A."/>
            <person name="Uohara A."/>
            <person name="Ohji S."/>
            <person name="Ichikawa N."/>
        </authorList>
    </citation>
    <scope>NUCLEOTIDE SEQUENCE [LARGE SCALE GENOMIC DNA]</scope>
    <source>
        <strain evidence="1 2">NBRC 106119</strain>
    </source>
</reference>
<protein>
    <recommendedName>
        <fullName evidence="3">DUF4280 domain-containing protein</fullName>
    </recommendedName>
</protein>
<dbReference type="OrthoDB" id="675629at2"/>
<proteinExistence type="predicted"/>
<evidence type="ECO:0000313" key="1">
    <source>
        <dbReference type="EMBL" id="GEN98735.1"/>
    </source>
</evidence>
<comment type="caution">
    <text evidence="1">The sequence shown here is derived from an EMBL/GenBank/DDBJ whole genome shotgun (WGS) entry which is preliminary data.</text>
</comment>
<dbReference type="RefSeq" id="WP_147158120.1">
    <property type="nucleotide sequence ID" value="NZ_BJYR01000003.1"/>
</dbReference>
<evidence type="ECO:0008006" key="3">
    <source>
        <dbReference type="Google" id="ProtNLM"/>
    </source>
</evidence>